<protein>
    <submittedName>
        <fullName evidence="1">Uncharacterized protein</fullName>
    </submittedName>
</protein>
<gene>
    <name evidence="1" type="ORF">SPIL2461_LOCUS2006</name>
</gene>
<dbReference type="GO" id="GO:0016855">
    <property type="term" value="F:racemase and epimerase activity, acting on amino acids and derivatives"/>
    <property type="evidence" value="ECO:0007669"/>
    <property type="project" value="InterPro"/>
</dbReference>
<evidence type="ECO:0000313" key="2">
    <source>
        <dbReference type="Proteomes" id="UP000649617"/>
    </source>
</evidence>
<evidence type="ECO:0000313" key="1">
    <source>
        <dbReference type="EMBL" id="CAE7206633.1"/>
    </source>
</evidence>
<dbReference type="EMBL" id="CAJNIZ010002136">
    <property type="protein sequence ID" value="CAE7206633.1"/>
    <property type="molecule type" value="Genomic_DNA"/>
</dbReference>
<dbReference type="Proteomes" id="UP000649617">
    <property type="component" value="Unassembled WGS sequence"/>
</dbReference>
<dbReference type="AlphaFoldDB" id="A0A812JHP3"/>
<sequence>MSGWRSDFAKTKVTVALWANLEDANVYMLYELAAAQFWPYQQYRPNVQAIFSDDRRFNSGLLKEMAWNKLLDPASSFRSSEADVFLIVASSRYKPVNDRFIDSLSGSIFLDWSLRDFMVHLYKDSGGDLTVKNPASVARALAVEWNGKSFKDYHFWILQASKLKPAQLILDDRGGSTSREATVTEATDEELMVQKYTRQSFEQYMVPRITAGPSNLEYKIGLVGGNGPIAGAFAVLIVAEKLLEAGRGLGHIGLEVFSQSQHPMSAMEAATHPLMVKTYVRSLNDFLTRKDIDIYGCASNTWYQNLYVPNSMSWGMAVLSGFRMVHMPRATVQKATQCLKRRRLGMIATHWTHRAGHISGEVDEDGFLLDGTGILEHGVESENVYAVEVQKVADGSAVLISANVDTAWDAIMVAKHGDVETAKKMFMDEKVGKVEGLGVPEHFGSSNQNVWAGTRVVGNVKYIHEQSVDAIIGGCTEVGLALEQQDLDSISTPGSMAFVDSGAVMAEVLAKKALARGKAISLCD</sequence>
<keyword evidence="2" id="KW-1185">Reference proteome</keyword>
<comment type="caution">
    <text evidence="1">The sequence shown here is derived from an EMBL/GenBank/DDBJ whole genome shotgun (WGS) entry which is preliminary data.</text>
</comment>
<organism evidence="1 2">
    <name type="scientific">Symbiodinium pilosum</name>
    <name type="common">Dinoflagellate</name>
    <dbReference type="NCBI Taxonomy" id="2952"/>
    <lineage>
        <taxon>Eukaryota</taxon>
        <taxon>Sar</taxon>
        <taxon>Alveolata</taxon>
        <taxon>Dinophyceae</taxon>
        <taxon>Suessiales</taxon>
        <taxon>Symbiodiniaceae</taxon>
        <taxon>Symbiodinium</taxon>
    </lineage>
</organism>
<reference evidence="1" key="1">
    <citation type="submission" date="2021-02" db="EMBL/GenBank/DDBJ databases">
        <authorList>
            <person name="Dougan E. K."/>
            <person name="Rhodes N."/>
            <person name="Thang M."/>
            <person name="Chan C."/>
        </authorList>
    </citation>
    <scope>NUCLEOTIDE SEQUENCE</scope>
</reference>
<dbReference type="InterPro" id="IPR001920">
    <property type="entry name" value="Asp/Glu_race"/>
</dbReference>
<dbReference type="OrthoDB" id="419539at2759"/>
<dbReference type="Gene3D" id="3.40.50.1860">
    <property type="match status" value="1"/>
</dbReference>
<accession>A0A812JHP3</accession>
<name>A0A812JHP3_SYMPI</name>
<proteinExistence type="predicted"/>